<dbReference type="AlphaFoldDB" id="A0ABD0KVE2"/>
<evidence type="ECO:0000313" key="1">
    <source>
        <dbReference type="EMBL" id="KAK7490839.1"/>
    </source>
</evidence>
<dbReference type="Proteomes" id="UP001519460">
    <property type="component" value="Unassembled WGS sequence"/>
</dbReference>
<dbReference type="InterPro" id="IPR051489">
    <property type="entry name" value="ADAM_Metalloproteinase"/>
</dbReference>
<accession>A0ABD0KVE2</accession>
<dbReference type="PANTHER" id="PTHR45702">
    <property type="entry name" value="ADAM10/ADAM17 METALLOPEPTIDASE FAMILY MEMBER"/>
    <property type="match status" value="1"/>
</dbReference>
<dbReference type="EMBL" id="JACVVK020000122">
    <property type="protein sequence ID" value="KAK7490839.1"/>
    <property type="molecule type" value="Genomic_DNA"/>
</dbReference>
<feature type="non-terminal residue" evidence="1">
    <location>
        <position position="229"/>
    </location>
</feature>
<comment type="caution">
    <text evidence="1">The sequence shown here is derived from an EMBL/GenBank/DDBJ whole genome shotgun (WGS) entry which is preliminary data.</text>
</comment>
<dbReference type="PANTHER" id="PTHR45702:SF6">
    <property type="entry name" value="DISINTEGRIN AND METALLOPROTEINASE DOMAIN-CONTAINING PROTEIN 17"/>
    <property type="match status" value="1"/>
</dbReference>
<name>A0ABD0KVE2_9CAEN</name>
<sequence length="229" mass="26125">MEFSIIVGLVNEQLVVGDIHKNLRYFETLETVNVVSRTRRDADGKYQTSKEISFQALGRNFNLVLYPGTPVLASDFEVNTVDKYGEETPYFVDPNEILTGHLADDKSVIVEAHFEDGILSSSIQFHNETYAVEPAWRHLPAENNRTMIVYRGADIIWNNGKNKRFCGGIRLGKHNASFPLDENWNECQEKKGQKRAANKRKSCTLLIVADYLFYRDIGHSSVRATTLYM</sequence>
<gene>
    <name evidence="1" type="ORF">BaRGS_00017895</name>
</gene>
<organism evidence="1 2">
    <name type="scientific">Batillaria attramentaria</name>
    <dbReference type="NCBI Taxonomy" id="370345"/>
    <lineage>
        <taxon>Eukaryota</taxon>
        <taxon>Metazoa</taxon>
        <taxon>Spiralia</taxon>
        <taxon>Lophotrochozoa</taxon>
        <taxon>Mollusca</taxon>
        <taxon>Gastropoda</taxon>
        <taxon>Caenogastropoda</taxon>
        <taxon>Sorbeoconcha</taxon>
        <taxon>Cerithioidea</taxon>
        <taxon>Batillariidae</taxon>
        <taxon>Batillaria</taxon>
    </lineage>
</organism>
<keyword evidence="2" id="KW-1185">Reference proteome</keyword>
<reference evidence="1 2" key="1">
    <citation type="journal article" date="2023" name="Sci. Data">
        <title>Genome assembly of the Korean intertidal mud-creeper Batillaria attramentaria.</title>
        <authorList>
            <person name="Patra A.K."/>
            <person name="Ho P.T."/>
            <person name="Jun S."/>
            <person name="Lee S.J."/>
            <person name="Kim Y."/>
            <person name="Won Y.J."/>
        </authorList>
    </citation>
    <scope>NUCLEOTIDE SEQUENCE [LARGE SCALE GENOMIC DNA]</scope>
    <source>
        <strain evidence="1">Wonlab-2016</strain>
    </source>
</reference>
<proteinExistence type="predicted"/>
<protein>
    <submittedName>
        <fullName evidence="1">Uncharacterized protein</fullName>
    </submittedName>
</protein>
<evidence type="ECO:0000313" key="2">
    <source>
        <dbReference type="Proteomes" id="UP001519460"/>
    </source>
</evidence>